<dbReference type="RefSeq" id="WP_151696640.1">
    <property type="nucleotide sequence ID" value="NZ_BJKP01000027.1"/>
</dbReference>
<proteinExistence type="predicted"/>
<evidence type="ECO:0000313" key="1">
    <source>
        <dbReference type="EMBL" id="GEA28170.1"/>
    </source>
</evidence>
<dbReference type="AlphaFoldDB" id="A0A5J4FDZ7"/>
<evidence type="ECO:0000313" key="2">
    <source>
        <dbReference type="Proteomes" id="UP000376575"/>
    </source>
</evidence>
<dbReference type="EMBL" id="BJKP01000027">
    <property type="protein sequence ID" value="GEA28170.1"/>
    <property type="molecule type" value="Genomic_DNA"/>
</dbReference>
<reference evidence="1 2" key="1">
    <citation type="journal article" date="2019" name="FEMS Microbiol. Lett.">
        <title>A novel salt-tolerant genotype illuminates the sucrose gene evolution in freshwater bloom-forming cyanobacterium Microcystis aeruginosa.</title>
        <authorList>
            <person name="Tanabe Y."/>
            <person name="Yamaguchi H."/>
            <person name="Sano T."/>
            <person name="Kawachi M."/>
        </authorList>
    </citation>
    <scope>NUCLEOTIDE SEQUENCE [LARGE SCALE GENOMIC DNA]</scope>
    <source>
        <strain evidence="1 2">NIES-4325</strain>
    </source>
</reference>
<accession>A0A5J4FDZ7</accession>
<dbReference type="Proteomes" id="UP000376575">
    <property type="component" value="Unassembled WGS sequence"/>
</dbReference>
<name>A0A5J4FDZ7_MICAE</name>
<comment type="caution">
    <text evidence="1">The sequence shown here is derived from an EMBL/GenBank/DDBJ whole genome shotgun (WGS) entry which is preliminary data.</text>
</comment>
<gene>
    <name evidence="1" type="ORF">MiAbW_02743</name>
</gene>
<protein>
    <submittedName>
        <fullName evidence="1">Uncharacterized protein</fullName>
    </submittedName>
</protein>
<sequence>MAIIEQPLKHLKAIALAPVQLLVIPPQRFLHLQILRLTIIRIIKLYRRLQMLDYSPKSNLIKTPHPAL</sequence>
<organism evidence="1 2">
    <name type="scientific">Microcystis aeruginosa NIES-4325</name>
    <dbReference type="NCBI Taxonomy" id="2569534"/>
    <lineage>
        <taxon>Bacteria</taxon>
        <taxon>Bacillati</taxon>
        <taxon>Cyanobacteriota</taxon>
        <taxon>Cyanophyceae</taxon>
        <taxon>Oscillatoriophycideae</taxon>
        <taxon>Chroococcales</taxon>
        <taxon>Microcystaceae</taxon>
        <taxon>Microcystis</taxon>
    </lineage>
</organism>